<organism evidence="1 2">
    <name type="scientific">Fraxinus pennsylvanica</name>
    <dbReference type="NCBI Taxonomy" id="56036"/>
    <lineage>
        <taxon>Eukaryota</taxon>
        <taxon>Viridiplantae</taxon>
        <taxon>Streptophyta</taxon>
        <taxon>Embryophyta</taxon>
        <taxon>Tracheophyta</taxon>
        <taxon>Spermatophyta</taxon>
        <taxon>Magnoliopsida</taxon>
        <taxon>eudicotyledons</taxon>
        <taxon>Gunneridae</taxon>
        <taxon>Pentapetalae</taxon>
        <taxon>asterids</taxon>
        <taxon>lamiids</taxon>
        <taxon>Lamiales</taxon>
        <taxon>Oleaceae</taxon>
        <taxon>Oleeae</taxon>
        <taxon>Fraxinus</taxon>
    </lineage>
</organism>
<sequence>MNSVSFGGIHFSLASFCVDIQLLHLSSFTAQRYSFSGKNGDLRVGIRRAKRGIGGGPEVSSGGNSGDSNSASSMYRGFSGFLSENGNLTMGNVTKGNGNCSLGLREMGNFVSQLSVPSLLSNTLNLSSPSCFLQHNISTGIQGARQAQFRLSSLDLHFKNLQAGLHLFESKKEA</sequence>
<keyword evidence="2" id="KW-1185">Reference proteome</keyword>
<accession>A0AAD2DNQ3</accession>
<evidence type="ECO:0000313" key="2">
    <source>
        <dbReference type="Proteomes" id="UP000834106"/>
    </source>
</evidence>
<evidence type="ECO:0000313" key="1">
    <source>
        <dbReference type="EMBL" id="CAI9761352.1"/>
    </source>
</evidence>
<dbReference type="Proteomes" id="UP000834106">
    <property type="component" value="Chromosome 5"/>
</dbReference>
<protein>
    <submittedName>
        <fullName evidence="1">Uncharacterized protein</fullName>
    </submittedName>
</protein>
<dbReference type="EMBL" id="OU503040">
    <property type="protein sequence ID" value="CAI9761352.1"/>
    <property type="molecule type" value="Genomic_DNA"/>
</dbReference>
<reference evidence="1" key="1">
    <citation type="submission" date="2023-05" db="EMBL/GenBank/DDBJ databases">
        <authorList>
            <person name="Huff M."/>
        </authorList>
    </citation>
    <scope>NUCLEOTIDE SEQUENCE</scope>
</reference>
<gene>
    <name evidence="1" type="ORF">FPE_LOCUS8782</name>
</gene>
<dbReference type="AlphaFoldDB" id="A0AAD2DNQ3"/>
<proteinExistence type="predicted"/>
<name>A0AAD2DNQ3_9LAMI</name>